<dbReference type="InterPro" id="IPR015813">
    <property type="entry name" value="Pyrv/PenolPyrv_kinase-like_dom"/>
</dbReference>
<dbReference type="AlphaFoldDB" id="A1Z6B8"/>
<accession>A1Z6B8</accession>
<evidence type="ECO:0000256" key="2">
    <source>
        <dbReference type="ARBA" id="ARBA00022419"/>
    </source>
</evidence>
<dbReference type="GO" id="GO:0015977">
    <property type="term" value="P:carbon fixation"/>
    <property type="evidence" value="ECO:0007669"/>
    <property type="project" value="InterPro"/>
</dbReference>
<dbReference type="EMBL" id="U75301">
    <property type="protein sequence ID" value="ABM17097.1"/>
    <property type="molecule type" value="Genomic_DNA"/>
</dbReference>
<dbReference type="PANTHER" id="PTHR30523">
    <property type="entry name" value="PHOSPHOENOLPYRUVATE CARBOXYLASE"/>
    <property type="match status" value="1"/>
</dbReference>
<reference evidence="4" key="1">
    <citation type="submission" date="1995-10" db="EMBL/GenBank/DDBJ databases">
        <title>Partial sequence of the Rubisco large chain of two acidophilic Gram positive, mineral sulphide-oxidising bacteria.</title>
        <authorList>
            <person name="Clark D.A."/>
            <person name="Norris P.R."/>
        </authorList>
    </citation>
    <scope>NUCLEOTIDE SEQUENCE</scope>
    <source>
        <strain evidence="4">NAL</strain>
    </source>
</reference>
<evidence type="ECO:0000256" key="3">
    <source>
        <dbReference type="PROSITE-ProRule" id="PRU10112"/>
    </source>
</evidence>
<dbReference type="InterPro" id="IPR021135">
    <property type="entry name" value="PEP_COase"/>
</dbReference>
<dbReference type="GO" id="GO:0008964">
    <property type="term" value="F:phosphoenolpyruvate carboxylase activity"/>
    <property type="evidence" value="ECO:0007669"/>
    <property type="project" value="InterPro"/>
</dbReference>
<dbReference type="GO" id="GO:0006099">
    <property type="term" value="P:tricarboxylic acid cycle"/>
    <property type="evidence" value="ECO:0007669"/>
    <property type="project" value="InterPro"/>
</dbReference>
<dbReference type="PROSITE" id="PS00393">
    <property type="entry name" value="PEPCASE_2"/>
    <property type="match status" value="1"/>
</dbReference>
<evidence type="ECO:0000256" key="1">
    <source>
        <dbReference type="ARBA" id="ARBA00003670"/>
    </source>
</evidence>
<dbReference type="PANTHER" id="PTHR30523:SF6">
    <property type="entry name" value="PHOSPHOENOLPYRUVATE CARBOXYLASE"/>
    <property type="match status" value="1"/>
</dbReference>
<comment type="function">
    <text evidence="1">Forms oxaloacetate, a four-carbon dicarboxylic acid source for the tricarboxylic acid cycle.</text>
</comment>
<proteinExistence type="predicted"/>
<sequence length="878" mass="100633">MQAQPLANRTGTISSTGHVDLWRPMVNLLWSLLDDVVRGEDNPHLVDDAHGYFDEVLQHRESGGFQPKPDVREAEALARYFTERLRLQNLAEDLARAKVVEMRRKDGSEPPRGSLNQLAKLLDQRQAEPFGRPLVGRMVLTFHPTESTRRTILQHIRKLGQLLDPASGVSVAHAQHDTQIFRLREEIRALWRTPSRRQDRPTVLDEVELGIFYLEHSLFSMLPDLLLELDQVLARHRLGRIDWAVDSWIGGDRDGHPQVTAQVTEHTLRRHQETILRLYQPLLDDLERTLTASDRYLEKSEQCRRWIALLAEEFPDVADVLARRYPMEPLRQMVGLMRERLAATLNHDPRGYRQAHQFRQDVEQLGRFWDADPDRWPYELKRLLRQIDIFGFHLASLDIRQHSRVHIEGVVDLAGEEYRTLSERDKMKVLAQLIEHPPAWIPSSSVTAELKETFQVISQARRQYGPRAVSRYLVSMAHHASDLLAVLALGRAVDPELSLDIIPLVETLDDLENAVVILDQAFQEPVWRQHLQSRQFYQEVMLGYSDSTKDAGTFTASWKIYQAQNQLMLWAEQHGVTLGFFHGRGGALGRGGGPTSYAILGQPPKTRLSPLRMTQQGEVLSQKFLLPSLAWRSLELMTVAHVQHAADPGWEPDADTVGWMDHLGDLAVKTYRELVHAPGFWEYFLAVTPIREMSALNWGSRPSWREQFCWDDLRAIPWVFAWTQNRMGIPAWYGAGTALDQALSQPEGLSRIQMLRRQWPFLNTMLHNLELALVKSDDMVAEAYQSLATPELKDRFWPLIQEERRRLTNALQAISGGPPLSGQPRLKTAVTWRNPQVDALNYLQIELLKTYRATEDPKLLPILSQTMEGIALGLRNTG</sequence>
<protein>
    <recommendedName>
        <fullName evidence="2">Phosphoenolpyruvate carboxylase</fullName>
    </recommendedName>
</protein>
<evidence type="ECO:0000313" key="4">
    <source>
        <dbReference type="EMBL" id="ABM17097.1"/>
    </source>
</evidence>
<dbReference type="GO" id="GO:0005829">
    <property type="term" value="C:cytosol"/>
    <property type="evidence" value="ECO:0007669"/>
    <property type="project" value="TreeGrafter"/>
</dbReference>
<dbReference type="InterPro" id="IPR033129">
    <property type="entry name" value="PEPCASE_His_AS"/>
</dbReference>
<dbReference type="Pfam" id="PF00311">
    <property type="entry name" value="PEPcase"/>
    <property type="match status" value="1"/>
</dbReference>
<dbReference type="PRINTS" id="PR00150">
    <property type="entry name" value="PEPCARBXLASE"/>
</dbReference>
<feature type="active site" evidence="3">
    <location>
        <position position="549"/>
    </location>
</feature>
<reference evidence="4" key="2">
    <citation type="submission" date="2006-12" db="EMBL/GenBank/DDBJ databases">
        <authorList>
            <person name="Caldwell P.E."/>
            <person name="Norris P.R."/>
        </authorList>
    </citation>
    <scope>NUCLEOTIDE SEQUENCE</scope>
    <source>
        <strain evidence="4">NAL</strain>
    </source>
</reference>
<reference evidence="4" key="3">
    <citation type="journal article" date="2007" name="Microbiology">
        <title>Ribulose bisphosphate carboxylase activity and a Calvin cycle gene cluster in Sulfobacillus species.</title>
        <authorList>
            <person name="Caldwell P.E."/>
            <person name="McLean M.R."/>
            <person name="Norris P.R."/>
        </authorList>
    </citation>
    <scope>NUCLEOTIDE SEQUENCE</scope>
    <source>
        <strain evidence="4">NAL</strain>
    </source>
</reference>
<organism evidence="4">
    <name type="scientific">Sulfobacillus acidophilus</name>
    <dbReference type="NCBI Taxonomy" id="53633"/>
    <lineage>
        <taxon>Bacteria</taxon>
        <taxon>Bacillati</taxon>
        <taxon>Bacillota</taxon>
        <taxon>Clostridia</taxon>
        <taxon>Eubacteriales</taxon>
        <taxon>Clostridiales Family XVII. Incertae Sedis</taxon>
        <taxon>Sulfobacillus</taxon>
    </lineage>
</organism>
<dbReference type="SUPFAM" id="SSF51621">
    <property type="entry name" value="Phosphoenolpyruvate/pyruvate domain"/>
    <property type="match status" value="1"/>
</dbReference>
<name>A1Z6B8_9FIRM</name>
<keyword evidence="4" id="KW-0670">Pyruvate</keyword>